<dbReference type="SUPFAM" id="SSF53448">
    <property type="entry name" value="Nucleotide-diphospho-sugar transferases"/>
    <property type="match status" value="1"/>
</dbReference>
<evidence type="ECO:0000313" key="1">
    <source>
        <dbReference type="EMBL" id="SHM25149.1"/>
    </source>
</evidence>
<dbReference type="InterPro" id="IPR018641">
    <property type="entry name" value="Trfase_1_rSAM/seldom-assoc"/>
</dbReference>
<protein>
    <recommendedName>
        <fullName evidence="3">Glycosyltransferase</fullName>
    </recommendedName>
</protein>
<name>A0A1M7H9U1_9ACTN</name>
<dbReference type="RefSeq" id="WP_073498849.1">
    <property type="nucleotide sequence ID" value="NZ_FRBI01000009.1"/>
</dbReference>
<evidence type="ECO:0000313" key="2">
    <source>
        <dbReference type="Proteomes" id="UP000184111"/>
    </source>
</evidence>
<dbReference type="OrthoDB" id="9798250at2"/>
<dbReference type="EMBL" id="FRBI01000009">
    <property type="protein sequence ID" value="SHM25149.1"/>
    <property type="molecule type" value="Genomic_DNA"/>
</dbReference>
<reference evidence="1 2" key="1">
    <citation type="submission" date="2016-11" db="EMBL/GenBank/DDBJ databases">
        <authorList>
            <person name="Jaros S."/>
            <person name="Januszkiewicz K."/>
            <person name="Wedrychowicz H."/>
        </authorList>
    </citation>
    <scope>NUCLEOTIDE SEQUENCE [LARGE SCALE GENOMIC DNA]</scope>
    <source>
        <strain evidence="1 2">CGMCC 4.2025</strain>
    </source>
</reference>
<organism evidence="1 2">
    <name type="scientific">Actinacidiphila paucisporea</name>
    <dbReference type="NCBI Taxonomy" id="310782"/>
    <lineage>
        <taxon>Bacteria</taxon>
        <taxon>Bacillati</taxon>
        <taxon>Actinomycetota</taxon>
        <taxon>Actinomycetes</taxon>
        <taxon>Kitasatosporales</taxon>
        <taxon>Streptomycetaceae</taxon>
        <taxon>Actinacidiphila</taxon>
    </lineage>
</organism>
<accession>A0A1M7H9U1</accession>
<dbReference type="PANTHER" id="PTHR36529:SF1">
    <property type="entry name" value="GLYCOSYLTRANSFERASE"/>
    <property type="match status" value="1"/>
</dbReference>
<dbReference type="AlphaFoldDB" id="A0A1M7H9U1"/>
<proteinExistence type="predicted"/>
<dbReference type="Gene3D" id="3.90.550.10">
    <property type="entry name" value="Spore Coat Polysaccharide Biosynthesis Protein SpsA, Chain A"/>
    <property type="match status" value="1"/>
</dbReference>
<sequence length="226" mass="22806">MRYPRSTVVVIAKSPIPGRVKTRLSPPYSPEQAAALAEAALADTLAVVAAAPAVRRVLVLDGEEGSWVPPGFDVVAQVPGGLDVRIAAAFAACTGPTLLVGMDTPQLTQDLLAPALRAGAAPAHDAWCGPASDGGFWALGLAAPDPSLVLGVPMSKPGTGQAQRGRLVAAGLRVCDLPELTDVDTAQDAAAVAALAPYGRFGRLTLIGMSPATVSPVHGHGHGHAG</sequence>
<dbReference type="Proteomes" id="UP000184111">
    <property type="component" value="Unassembled WGS sequence"/>
</dbReference>
<evidence type="ECO:0008006" key="3">
    <source>
        <dbReference type="Google" id="ProtNLM"/>
    </source>
</evidence>
<gene>
    <name evidence="1" type="ORF">SAMN05216499_109202</name>
</gene>
<keyword evidence="2" id="KW-1185">Reference proteome</keyword>
<dbReference type="InterPro" id="IPR029044">
    <property type="entry name" value="Nucleotide-diphossugar_trans"/>
</dbReference>
<dbReference type="STRING" id="310782.SAMN05216499_109202"/>
<dbReference type="PANTHER" id="PTHR36529">
    <property type="entry name" value="SLL1095 PROTEIN"/>
    <property type="match status" value="1"/>
</dbReference>
<dbReference type="Pfam" id="PF09837">
    <property type="entry name" value="DUF2064"/>
    <property type="match status" value="1"/>
</dbReference>